<sequence length="399" mass="43906">MARGTVSFVFDVLLMLLNMARFASSISFLAVMMGLGEFSAGGKVLLVLFVVAHLFDRGFCFVQGRAFLRRNRPANLALFGLAVLVGGSRALFLRLYPYGFKEEMLRRQVSLVSLASTVAKLVLLVAAFVEAINLCNAHPLSSACLTTPQNGGNIIKWVILRQAITLFVLAYVSGFFLALDLCIDFCCGRYSRLKRDHDDERRRQLELELELAQQPAPSNGGGGDSGPDAGAMAADAASSSTKGSSSQTQIPPAMPPTPQDSTPNEDEVEQRAVPGDCKRFGHADAAVPLLSSADHVLRGRFRAARGPQPQLTPPPKIDDSINPFDRAAVIKSRDEFFKEQLVRGQEIIILKDKLRWCYVREGVNHMQNCRELALQYMEVLRVMKSGRFEPYKAPTPKSL</sequence>
<feature type="transmembrane region" description="Helical" evidence="9">
    <location>
        <begin position="76"/>
        <end position="97"/>
    </location>
</feature>
<evidence type="ECO:0000256" key="4">
    <source>
        <dbReference type="ARBA" id="ARBA00022792"/>
    </source>
</evidence>
<evidence type="ECO:0000313" key="11">
    <source>
        <dbReference type="Proteomes" id="UP001527925"/>
    </source>
</evidence>
<feature type="compositionally biased region" description="Low complexity" evidence="8">
    <location>
        <begin position="226"/>
        <end position="246"/>
    </location>
</feature>
<keyword evidence="9" id="KW-1133">Transmembrane helix</keyword>
<feature type="region of interest" description="Disordered" evidence="8">
    <location>
        <begin position="210"/>
        <end position="271"/>
    </location>
</feature>
<proteinExistence type="predicted"/>
<name>A0ABR4N0F4_9FUNG</name>
<evidence type="ECO:0000313" key="10">
    <source>
        <dbReference type="EMBL" id="KAL2913005.1"/>
    </source>
</evidence>
<dbReference type="EMBL" id="JADGIZ020000053">
    <property type="protein sequence ID" value="KAL2913005.1"/>
    <property type="molecule type" value="Genomic_DNA"/>
</dbReference>
<dbReference type="PANTHER" id="PTHR13094:SF1">
    <property type="entry name" value="NADH DEHYDROGENASE [UBIQUINONE] 1 BETA SUBCOMPLEX SUBUNIT 10"/>
    <property type="match status" value="1"/>
</dbReference>
<comment type="subcellular location">
    <subcellularLocation>
        <location evidence="1">Mitochondrion inner membrane</location>
        <topology evidence="1">Peripheral membrane protein</topology>
        <orientation evidence="1">Matrix side</orientation>
    </subcellularLocation>
</comment>
<evidence type="ECO:0000256" key="7">
    <source>
        <dbReference type="ARBA" id="ARBA00023136"/>
    </source>
</evidence>
<evidence type="ECO:0000256" key="6">
    <source>
        <dbReference type="ARBA" id="ARBA00023128"/>
    </source>
</evidence>
<reference evidence="10 11" key="1">
    <citation type="submission" date="2023-09" db="EMBL/GenBank/DDBJ databases">
        <title>Pangenome analysis of Batrachochytrium dendrobatidis and related Chytrids.</title>
        <authorList>
            <person name="Yacoub M.N."/>
            <person name="Stajich J.E."/>
            <person name="James T.Y."/>
        </authorList>
    </citation>
    <scope>NUCLEOTIDE SEQUENCE [LARGE SCALE GENOMIC DNA]</scope>
    <source>
        <strain evidence="10 11">JEL0888</strain>
    </source>
</reference>
<evidence type="ECO:0000256" key="3">
    <source>
        <dbReference type="ARBA" id="ARBA00022660"/>
    </source>
</evidence>
<feature type="transmembrane region" description="Helical" evidence="9">
    <location>
        <begin position="12"/>
        <end position="32"/>
    </location>
</feature>
<keyword evidence="3" id="KW-0679">Respiratory chain</keyword>
<keyword evidence="4" id="KW-0999">Mitochondrion inner membrane</keyword>
<keyword evidence="2" id="KW-0813">Transport</keyword>
<protein>
    <submittedName>
        <fullName evidence="10">Mitochondrial respiratory chain complex I assembly</fullName>
    </submittedName>
</protein>
<gene>
    <name evidence="10" type="primary">NDUFB10</name>
    <name evidence="10" type="ORF">HK105_207460</name>
</gene>
<dbReference type="InterPro" id="IPR039993">
    <property type="entry name" value="NDUFB10"/>
</dbReference>
<evidence type="ECO:0000256" key="5">
    <source>
        <dbReference type="ARBA" id="ARBA00022982"/>
    </source>
</evidence>
<feature type="transmembrane region" description="Helical" evidence="9">
    <location>
        <begin position="44"/>
        <end position="64"/>
    </location>
</feature>
<feature type="transmembrane region" description="Helical" evidence="9">
    <location>
        <begin position="163"/>
        <end position="187"/>
    </location>
</feature>
<evidence type="ECO:0000256" key="2">
    <source>
        <dbReference type="ARBA" id="ARBA00022448"/>
    </source>
</evidence>
<evidence type="ECO:0000256" key="1">
    <source>
        <dbReference type="ARBA" id="ARBA00004443"/>
    </source>
</evidence>
<keyword evidence="5" id="KW-0249">Electron transport</keyword>
<evidence type="ECO:0000256" key="9">
    <source>
        <dbReference type="SAM" id="Phobius"/>
    </source>
</evidence>
<feature type="transmembrane region" description="Helical" evidence="9">
    <location>
        <begin position="109"/>
        <end position="129"/>
    </location>
</feature>
<keyword evidence="6" id="KW-0496">Mitochondrion</keyword>
<dbReference type="Proteomes" id="UP001527925">
    <property type="component" value="Unassembled WGS sequence"/>
</dbReference>
<dbReference type="PANTHER" id="PTHR13094">
    <property type="entry name" value="NADH-UBIQUINONE OXIDOREDUCTASE PDSW SUBUNIT"/>
    <property type="match status" value="1"/>
</dbReference>
<organism evidence="10 11">
    <name type="scientific">Polyrhizophydium stewartii</name>
    <dbReference type="NCBI Taxonomy" id="2732419"/>
    <lineage>
        <taxon>Eukaryota</taxon>
        <taxon>Fungi</taxon>
        <taxon>Fungi incertae sedis</taxon>
        <taxon>Chytridiomycota</taxon>
        <taxon>Chytridiomycota incertae sedis</taxon>
        <taxon>Chytridiomycetes</taxon>
        <taxon>Rhizophydiales</taxon>
        <taxon>Rhizophydiales incertae sedis</taxon>
        <taxon>Polyrhizophydium</taxon>
    </lineage>
</organism>
<keyword evidence="7 9" id="KW-0472">Membrane</keyword>
<comment type="caution">
    <text evidence="10">The sequence shown here is derived from an EMBL/GenBank/DDBJ whole genome shotgun (WGS) entry which is preliminary data.</text>
</comment>
<keyword evidence="11" id="KW-1185">Reference proteome</keyword>
<evidence type="ECO:0000256" key="8">
    <source>
        <dbReference type="SAM" id="MobiDB-lite"/>
    </source>
</evidence>
<accession>A0ABR4N0F4</accession>
<keyword evidence="9" id="KW-0812">Transmembrane</keyword>